<dbReference type="InterPro" id="IPR044996">
    <property type="entry name" value="COQ10-like"/>
</dbReference>
<dbReference type="SUPFAM" id="SSF55961">
    <property type="entry name" value="Bet v1-like"/>
    <property type="match status" value="1"/>
</dbReference>
<sequence>MPAWGNRLVGEEVLAFAAEKLFSIVLDVERYPEFLPWCKDVRVISRDGSSLVAEVVAGFLSLKGGYTSHVSFCSPIGNQQGWVKVRSTDGVFRLLQSEWRFLPMGNEKTLVKFRINFSFRQKVLQVTFDVAADVAKHRIMRAFRARAYELFGAEKLGR</sequence>
<evidence type="ECO:0000259" key="2">
    <source>
        <dbReference type="Pfam" id="PF03364"/>
    </source>
</evidence>
<proteinExistence type="inferred from homology"/>
<name>A0A2Z2LF18_9RICK</name>
<dbReference type="Proteomes" id="UP000259762">
    <property type="component" value="Chromosome"/>
</dbReference>
<feature type="domain" description="Coenzyme Q-binding protein COQ10 START" evidence="2">
    <location>
        <begin position="16"/>
        <end position="144"/>
    </location>
</feature>
<dbReference type="Pfam" id="PF03364">
    <property type="entry name" value="Polyketide_cyc"/>
    <property type="match status" value="1"/>
</dbReference>
<comment type="similarity">
    <text evidence="1">Belongs to the ribosome association toxin RatA family.</text>
</comment>
<evidence type="ECO:0000313" key="4">
    <source>
        <dbReference type="Proteomes" id="UP000259762"/>
    </source>
</evidence>
<reference evidence="4" key="1">
    <citation type="submission" date="2018-06" db="EMBL/GenBank/DDBJ databases">
        <title>The Anaplasma ovis genome reveals a high proportion of pseudogenes.</title>
        <authorList>
            <person name="Liu Z."/>
            <person name="Peasley A.M."/>
            <person name="Yang J."/>
            <person name="Li Y."/>
            <person name="Guan G."/>
            <person name="Luo J."/>
            <person name="Yin H."/>
            <person name="Brayton K.A."/>
        </authorList>
    </citation>
    <scope>NUCLEOTIDE SEQUENCE [LARGE SCALE GENOMIC DNA]</scope>
    <source>
        <strain evidence="4">Haibei</strain>
    </source>
</reference>
<reference evidence="3 4" key="2">
    <citation type="journal article" date="2019" name="BMC Genomics">
        <title>The Anaplasma ovis genome reveals a high proportion of pseudogenes.</title>
        <authorList>
            <person name="Liu Z."/>
            <person name="Peasley A.M."/>
            <person name="Yang J."/>
            <person name="Li Y."/>
            <person name="Guan G."/>
            <person name="Luo J."/>
            <person name="Yin H."/>
            <person name="Brayton K.A."/>
        </authorList>
    </citation>
    <scope>NUCLEOTIDE SEQUENCE [LARGE SCALE GENOMIC DNA]</scope>
    <source>
        <strain evidence="3 4">Haibei</strain>
    </source>
</reference>
<protein>
    <submittedName>
        <fullName evidence="3">Ubiquinone-binding protein</fullName>
    </submittedName>
</protein>
<dbReference type="AlphaFoldDB" id="A0A2Z2LF18"/>
<gene>
    <name evidence="3" type="ORF">AOV_03020</name>
</gene>
<evidence type="ECO:0000256" key="1">
    <source>
        <dbReference type="ARBA" id="ARBA00008918"/>
    </source>
</evidence>
<organism evidence="3 4">
    <name type="scientific">Anaplasma ovis str. Haibei</name>
    <dbReference type="NCBI Taxonomy" id="1248439"/>
    <lineage>
        <taxon>Bacteria</taxon>
        <taxon>Pseudomonadati</taxon>
        <taxon>Pseudomonadota</taxon>
        <taxon>Alphaproteobacteria</taxon>
        <taxon>Rickettsiales</taxon>
        <taxon>Anaplasmataceae</taxon>
        <taxon>Anaplasma</taxon>
    </lineage>
</organism>
<dbReference type="EMBL" id="CP015994">
    <property type="protein sequence ID" value="ASI47791.1"/>
    <property type="molecule type" value="Genomic_DNA"/>
</dbReference>
<dbReference type="GO" id="GO:0045333">
    <property type="term" value="P:cellular respiration"/>
    <property type="evidence" value="ECO:0007669"/>
    <property type="project" value="InterPro"/>
</dbReference>
<dbReference type="CDD" id="cd07813">
    <property type="entry name" value="COQ10p_like"/>
    <property type="match status" value="1"/>
</dbReference>
<dbReference type="KEGG" id="aoh:AOV_03020"/>
<dbReference type="RefSeq" id="WP_075139085.1">
    <property type="nucleotide sequence ID" value="NZ_CP015994.1"/>
</dbReference>
<dbReference type="InterPro" id="IPR023393">
    <property type="entry name" value="START-like_dom_sf"/>
</dbReference>
<accession>A0A2Z2LF18</accession>
<dbReference type="PANTHER" id="PTHR12901">
    <property type="entry name" value="SPERM PROTEIN HOMOLOG"/>
    <property type="match status" value="1"/>
</dbReference>
<dbReference type="Gene3D" id="3.30.530.20">
    <property type="match status" value="1"/>
</dbReference>
<dbReference type="InterPro" id="IPR005031">
    <property type="entry name" value="COQ10_START"/>
</dbReference>
<dbReference type="PANTHER" id="PTHR12901:SF10">
    <property type="entry name" value="COENZYME Q-BINDING PROTEIN COQ10, MITOCHONDRIAL"/>
    <property type="match status" value="1"/>
</dbReference>
<evidence type="ECO:0000313" key="3">
    <source>
        <dbReference type="EMBL" id="ASI47791.1"/>
    </source>
</evidence>
<dbReference type="GO" id="GO:0048039">
    <property type="term" value="F:ubiquinone binding"/>
    <property type="evidence" value="ECO:0007669"/>
    <property type="project" value="InterPro"/>
</dbReference>
<keyword evidence="3" id="KW-0830">Ubiquinone</keyword>
<dbReference type="OrthoDB" id="9804759at2"/>
<keyword evidence="4" id="KW-1185">Reference proteome</keyword>